<organism evidence="2">
    <name type="scientific">uncultured Mycobacteriales bacterium</name>
    <dbReference type="NCBI Taxonomy" id="581187"/>
    <lineage>
        <taxon>Bacteria</taxon>
        <taxon>Bacillati</taxon>
        <taxon>Actinomycetota</taxon>
        <taxon>Actinomycetes</taxon>
        <taxon>Mycobacteriales</taxon>
        <taxon>environmental samples</taxon>
    </lineage>
</organism>
<feature type="transmembrane region" description="Helical" evidence="1">
    <location>
        <begin position="19"/>
        <end position="38"/>
    </location>
</feature>
<reference evidence="2" key="1">
    <citation type="submission" date="2020-02" db="EMBL/GenBank/DDBJ databases">
        <authorList>
            <person name="Meier V. D."/>
        </authorList>
    </citation>
    <scope>NUCLEOTIDE SEQUENCE</scope>
    <source>
        <strain evidence="2">AVDCRST_MAG41</strain>
    </source>
</reference>
<dbReference type="AlphaFoldDB" id="A0A6J4JYM8"/>
<feature type="transmembrane region" description="Helical" evidence="1">
    <location>
        <begin position="44"/>
        <end position="61"/>
    </location>
</feature>
<sequence length="121" mass="12315">AEDAGAAGARGRGRAVLRLWVAAALGTAAAIGADALVGEVDGQPAVHLLVLFLVPFWDRLPARVTARLAVLAAVAATVAAGWYVLSAVHDAGWWPAGSFGLACALAGTVPLLLARPRTVER</sequence>
<feature type="non-terminal residue" evidence="2">
    <location>
        <position position="1"/>
    </location>
</feature>
<feature type="transmembrane region" description="Helical" evidence="1">
    <location>
        <begin position="91"/>
        <end position="114"/>
    </location>
</feature>
<evidence type="ECO:0000256" key="1">
    <source>
        <dbReference type="SAM" id="Phobius"/>
    </source>
</evidence>
<gene>
    <name evidence="2" type="ORF">AVDCRST_MAG41-4314</name>
</gene>
<feature type="transmembrane region" description="Helical" evidence="1">
    <location>
        <begin position="68"/>
        <end position="85"/>
    </location>
</feature>
<keyword evidence="1" id="KW-1133">Transmembrane helix</keyword>
<proteinExistence type="predicted"/>
<dbReference type="EMBL" id="CADCTP010000414">
    <property type="protein sequence ID" value="CAA9290724.1"/>
    <property type="molecule type" value="Genomic_DNA"/>
</dbReference>
<protein>
    <submittedName>
        <fullName evidence="2">Uncharacterized protein</fullName>
    </submittedName>
</protein>
<name>A0A6J4JYM8_9ACTN</name>
<accession>A0A6J4JYM8</accession>
<keyword evidence="1" id="KW-0472">Membrane</keyword>
<keyword evidence="1" id="KW-0812">Transmembrane</keyword>
<evidence type="ECO:0000313" key="2">
    <source>
        <dbReference type="EMBL" id="CAA9290724.1"/>
    </source>
</evidence>